<organism evidence="3 4">
    <name type="scientific">Paractinoplanes brasiliensis</name>
    <dbReference type="NCBI Taxonomy" id="52695"/>
    <lineage>
        <taxon>Bacteria</taxon>
        <taxon>Bacillati</taxon>
        <taxon>Actinomycetota</taxon>
        <taxon>Actinomycetes</taxon>
        <taxon>Micromonosporales</taxon>
        <taxon>Micromonosporaceae</taxon>
        <taxon>Paractinoplanes</taxon>
    </lineage>
</organism>
<proteinExistence type="predicted"/>
<keyword evidence="4" id="KW-1185">Reference proteome</keyword>
<dbReference type="AlphaFoldDB" id="A0A4R6JZZ9"/>
<dbReference type="RefSeq" id="WP_133874989.1">
    <property type="nucleotide sequence ID" value="NZ_BOMD01000013.1"/>
</dbReference>
<name>A0A4R6JZZ9_9ACTN</name>
<dbReference type="InterPro" id="IPR015943">
    <property type="entry name" value="WD40/YVTN_repeat-like_dom_sf"/>
</dbReference>
<dbReference type="EMBL" id="SNWR01000001">
    <property type="protein sequence ID" value="TDO40876.1"/>
    <property type="molecule type" value="Genomic_DNA"/>
</dbReference>
<dbReference type="Gene3D" id="2.130.10.10">
    <property type="entry name" value="YVTN repeat-like/Quinoprotein amine dehydrogenase"/>
    <property type="match status" value="1"/>
</dbReference>
<gene>
    <name evidence="3" type="ORF">C8E87_4596</name>
</gene>
<evidence type="ECO:0000313" key="3">
    <source>
        <dbReference type="EMBL" id="TDO40876.1"/>
    </source>
</evidence>
<dbReference type="OrthoDB" id="3343890at2"/>
<dbReference type="InterPro" id="IPR011044">
    <property type="entry name" value="Quino_amine_DH_bsu"/>
</dbReference>
<feature type="transmembrane region" description="Helical" evidence="1">
    <location>
        <begin position="29"/>
        <end position="48"/>
    </location>
</feature>
<keyword evidence="1" id="KW-0812">Transmembrane</keyword>
<dbReference type="Pfam" id="PF13360">
    <property type="entry name" value="PQQ_2"/>
    <property type="match status" value="1"/>
</dbReference>
<accession>A0A4R6JZZ9</accession>
<evidence type="ECO:0000259" key="2">
    <source>
        <dbReference type="Pfam" id="PF13360"/>
    </source>
</evidence>
<dbReference type="InterPro" id="IPR002372">
    <property type="entry name" value="PQQ_rpt_dom"/>
</dbReference>
<sequence length="427" mass="45913">MANGEIDLGEVTRGTPAVVMTDRLVPRRALLTLLTAVLVAVTTAGAPLPASARPLVVAARLGDTTFLDEHRMMLVSGSSALVAQVSHRVVRAYDLPSARLLSTTTVTVSGGINQVLSAGGTVVVSYQVDASGTWATVAVAEGTEQTRWRRTARLIAVSEPEEQVLLGTDEAVHAVDLRTGKTRWTLPRPRDGYIAETGWADDYPRWLVLLSDSGRLESYDPYTGALLATRTVPPRKGRAHGFIWPVDDLVMADDGTPGLAAYRLPELTPLWHTGADLSGSWMQAACGDLICTFRRQRGLTAIDAATGRKLWENPDWAYAEPVGRYLLATRAERGIDDPGLWVIDPATGSARGDFGRWEFLAATGDGRLYAKLDVPGAYTVHYAILDPATLSVRLLGTAADVSNSCQTAAGLLICRLIDASVAMWPLR</sequence>
<comment type="caution">
    <text evidence="3">The sequence shown here is derived from an EMBL/GenBank/DDBJ whole genome shotgun (WGS) entry which is preliminary data.</text>
</comment>
<reference evidence="3 4" key="1">
    <citation type="submission" date="2019-03" db="EMBL/GenBank/DDBJ databases">
        <title>Sequencing the genomes of 1000 actinobacteria strains.</title>
        <authorList>
            <person name="Klenk H.-P."/>
        </authorList>
    </citation>
    <scope>NUCLEOTIDE SEQUENCE [LARGE SCALE GENOMIC DNA]</scope>
    <source>
        <strain evidence="3 4">DSM 43805</strain>
    </source>
</reference>
<dbReference type="SUPFAM" id="SSF50969">
    <property type="entry name" value="YVTN repeat-like/Quinoprotein amine dehydrogenase"/>
    <property type="match status" value="1"/>
</dbReference>
<dbReference type="Proteomes" id="UP000294901">
    <property type="component" value="Unassembled WGS sequence"/>
</dbReference>
<keyword evidence="1" id="KW-0472">Membrane</keyword>
<keyword evidence="1" id="KW-1133">Transmembrane helix</keyword>
<feature type="domain" description="Pyrrolo-quinoline quinone repeat" evidence="2">
    <location>
        <begin position="88"/>
        <end position="312"/>
    </location>
</feature>
<evidence type="ECO:0000313" key="4">
    <source>
        <dbReference type="Proteomes" id="UP000294901"/>
    </source>
</evidence>
<protein>
    <submittedName>
        <fullName evidence="3">Outer membrane protein assembly factor BamB</fullName>
    </submittedName>
</protein>
<evidence type="ECO:0000256" key="1">
    <source>
        <dbReference type="SAM" id="Phobius"/>
    </source>
</evidence>